<dbReference type="EMBL" id="VXRG01000039">
    <property type="protein sequence ID" value="MXY92706.1"/>
    <property type="molecule type" value="Genomic_DNA"/>
</dbReference>
<keyword evidence="5 7" id="KW-1133">Transmembrane helix</keyword>
<dbReference type="InterPro" id="IPR000515">
    <property type="entry name" value="MetI-like"/>
</dbReference>
<dbReference type="AlphaFoldDB" id="A0A6B0YNT6"/>
<dbReference type="GO" id="GO:0055085">
    <property type="term" value="P:transmembrane transport"/>
    <property type="evidence" value="ECO:0007669"/>
    <property type="project" value="InterPro"/>
</dbReference>
<comment type="similarity">
    <text evidence="7">Belongs to the binding-protein-dependent transport system permease family.</text>
</comment>
<reference evidence="9" key="1">
    <citation type="submission" date="2019-09" db="EMBL/GenBank/DDBJ databases">
        <title>Characterisation of the sponge microbiome using genome-centric metagenomics.</title>
        <authorList>
            <person name="Engelberts J.P."/>
            <person name="Robbins S.J."/>
            <person name="De Goeij J.M."/>
            <person name="Aranda M."/>
            <person name="Bell S.C."/>
            <person name="Webster N.S."/>
        </authorList>
    </citation>
    <scope>NUCLEOTIDE SEQUENCE</scope>
    <source>
        <strain evidence="9">SB0664_bin_27</strain>
    </source>
</reference>
<feature type="transmembrane region" description="Helical" evidence="7">
    <location>
        <begin position="12"/>
        <end position="35"/>
    </location>
</feature>
<evidence type="ECO:0000256" key="4">
    <source>
        <dbReference type="ARBA" id="ARBA00022692"/>
    </source>
</evidence>
<name>A0A6B0YNT6_9CHLR</name>
<keyword evidence="3" id="KW-1003">Cell membrane</keyword>
<evidence type="ECO:0000256" key="5">
    <source>
        <dbReference type="ARBA" id="ARBA00022989"/>
    </source>
</evidence>
<dbReference type="InterPro" id="IPR035906">
    <property type="entry name" value="MetI-like_sf"/>
</dbReference>
<evidence type="ECO:0000256" key="1">
    <source>
        <dbReference type="ARBA" id="ARBA00004651"/>
    </source>
</evidence>
<comment type="subcellular location">
    <subcellularLocation>
        <location evidence="1 7">Cell membrane</location>
        <topology evidence="1 7">Multi-pass membrane protein</topology>
    </subcellularLocation>
</comment>
<dbReference type="InterPro" id="IPR051393">
    <property type="entry name" value="ABC_transporter_permease"/>
</dbReference>
<keyword evidence="2 7" id="KW-0813">Transport</keyword>
<dbReference type="GO" id="GO:0005886">
    <property type="term" value="C:plasma membrane"/>
    <property type="evidence" value="ECO:0007669"/>
    <property type="project" value="UniProtKB-SubCell"/>
</dbReference>
<keyword evidence="4 7" id="KW-0812">Transmembrane</keyword>
<comment type="caution">
    <text evidence="9">The sequence shown here is derived from an EMBL/GenBank/DDBJ whole genome shotgun (WGS) entry which is preliminary data.</text>
</comment>
<feature type="domain" description="ABC transmembrane type-1" evidence="8">
    <location>
        <begin position="73"/>
        <end position="285"/>
    </location>
</feature>
<accession>A0A6B0YNT6</accession>
<protein>
    <submittedName>
        <fullName evidence="9">Sugar ABC transporter permease</fullName>
    </submittedName>
</protein>
<dbReference type="PANTHER" id="PTHR30193:SF37">
    <property type="entry name" value="INNER MEMBRANE ABC TRANSPORTER PERMEASE PROTEIN YCJO"/>
    <property type="match status" value="1"/>
</dbReference>
<evidence type="ECO:0000256" key="2">
    <source>
        <dbReference type="ARBA" id="ARBA00022448"/>
    </source>
</evidence>
<organism evidence="9">
    <name type="scientific">Caldilineaceae bacterium SB0664_bin_27</name>
    <dbReference type="NCBI Taxonomy" id="2605260"/>
    <lineage>
        <taxon>Bacteria</taxon>
        <taxon>Bacillati</taxon>
        <taxon>Chloroflexota</taxon>
        <taxon>Caldilineae</taxon>
        <taxon>Caldilineales</taxon>
        <taxon>Caldilineaceae</taxon>
    </lineage>
</organism>
<dbReference type="PROSITE" id="PS50928">
    <property type="entry name" value="ABC_TM1"/>
    <property type="match status" value="1"/>
</dbReference>
<gene>
    <name evidence="9" type="ORF">F4Y42_04565</name>
</gene>
<dbReference type="PANTHER" id="PTHR30193">
    <property type="entry name" value="ABC TRANSPORTER PERMEASE PROTEIN"/>
    <property type="match status" value="1"/>
</dbReference>
<evidence type="ECO:0000259" key="8">
    <source>
        <dbReference type="PROSITE" id="PS50928"/>
    </source>
</evidence>
<dbReference type="CDD" id="cd06261">
    <property type="entry name" value="TM_PBP2"/>
    <property type="match status" value="1"/>
</dbReference>
<feature type="transmembrane region" description="Helical" evidence="7">
    <location>
        <begin position="234"/>
        <end position="254"/>
    </location>
</feature>
<evidence type="ECO:0000256" key="6">
    <source>
        <dbReference type="ARBA" id="ARBA00023136"/>
    </source>
</evidence>
<evidence type="ECO:0000256" key="3">
    <source>
        <dbReference type="ARBA" id="ARBA00022475"/>
    </source>
</evidence>
<dbReference type="SUPFAM" id="SSF161098">
    <property type="entry name" value="MetI-like"/>
    <property type="match status" value="1"/>
</dbReference>
<feature type="transmembrane region" description="Helical" evidence="7">
    <location>
        <begin position="266"/>
        <end position="289"/>
    </location>
</feature>
<evidence type="ECO:0000256" key="7">
    <source>
        <dbReference type="RuleBase" id="RU363032"/>
    </source>
</evidence>
<feature type="transmembrane region" description="Helical" evidence="7">
    <location>
        <begin position="110"/>
        <end position="131"/>
    </location>
</feature>
<dbReference type="Gene3D" id="1.10.3720.10">
    <property type="entry name" value="MetI-like"/>
    <property type="match status" value="1"/>
</dbReference>
<proteinExistence type="inferred from homology"/>
<sequence length="296" mass="33708">MFGQQNLSTRRILLAWLLVTPVVLWRLLTSVYPFLRTFYISFFDNSPVRRTFDFVGLDNYMALTRDTNVDATLTFTLFFTVTSVALQVVLGLAIAELLNQRFKMRNFTRAVNLLPWAMAPIVIATAARWIFHQDYGLINDIIWRLSGERPLWLVNFTTARFAVTITDVWKNTAFLAVIFLSGLQGIPLELYEAAKIDGADGARSYWYITLPLLMPLIISMIIFTAIFRVLTFEIVYALTNGGPGTATSLLSYLVYLEGFRVLNFGYASAIAMLLFFIVLIVGVLGYGFLRRAWERL</sequence>
<feature type="transmembrane region" description="Helical" evidence="7">
    <location>
        <begin position="205"/>
        <end position="227"/>
    </location>
</feature>
<feature type="transmembrane region" description="Helical" evidence="7">
    <location>
        <begin position="75"/>
        <end position="98"/>
    </location>
</feature>
<evidence type="ECO:0000313" key="9">
    <source>
        <dbReference type="EMBL" id="MXY92706.1"/>
    </source>
</evidence>
<keyword evidence="6 7" id="KW-0472">Membrane</keyword>
<dbReference type="Pfam" id="PF00528">
    <property type="entry name" value="BPD_transp_1"/>
    <property type="match status" value="1"/>
</dbReference>